<dbReference type="Proteomes" id="UP000008063">
    <property type="component" value="Unassembled WGS sequence"/>
</dbReference>
<dbReference type="EMBL" id="GL945481">
    <property type="protein sequence ID" value="EGN98517.1"/>
    <property type="molecule type" value="Genomic_DNA"/>
</dbReference>
<protein>
    <submittedName>
        <fullName evidence="1">Uncharacterized protein</fullName>
    </submittedName>
</protein>
<accession>F8Q045</accession>
<dbReference type="HOGENOM" id="CLU_006344_5_3_1"/>
<proteinExistence type="predicted"/>
<dbReference type="OrthoDB" id="2688393at2759"/>
<evidence type="ECO:0000313" key="1">
    <source>
        <dbReference type="EMBL" id="EGN98517.1"/>
    </source>
</evidence>
<organism evidence="2">
    <name type="scientific">Serpula lacrymans var. lacrymans (strain S7.3)</name>
    <name type="common">Dry rot fungus</name>
    <dbReference type="NCBI Taxonomy" id="936435"/>
    <lineage>
        <taxon>Eukaryota</taxon>
        <taxon>Fungi</taxon>
        <taxon>Dikarya</taxon>
        <taxon>Basidiomycota</taxon>
        <taxon>Agaricomycotina</taxon>
        <taxon>Agaricomycetes</taxon>
        <taxon>Agaricomycetidae</taxon>
        <taxon>Boletales</taxon>
        <taxon>Coniophorineae</taxon>
        <taxon>Serpulaceae</taxon>
        <taxon>Serpula</taxon>
    </lineage>
</organism>
<dbReference type="InParanoid" id="F8Q045"/>
<evidence type="ECO:0000313" key="2">
    <source>
        <dbReference type="Proteomes" id="UP000008063"/>
    </source>
</evidence>
<dbReference type="AlphaFoldDB" id="F8Q045"/>
<gene>
    <name evidence="1" type="ORF">SERLA73DRAFT_153550</name>
</gene>
<sequence>MPGSKVLYHLNSGFEYGSLPNILHEMDSNEYADKRTHNVFWPFAHQEEWELAKLLTETLNQSQINQFLKLSWTKKPTKPTFTSAYTLTSFMEVLPSGPEWKMQEIYAGNYKTAKPMILLYCDGLEVVKALFGNPIFTKHMMYNPRCEWNTQGLREYGEWMPGDYAWAIQDQLPKGSTIIGVIGASDKTTVT</sequence>
<keyword evidence="2" id="KW-1185">Reference proteome</keyword>
<reference evidence="2" key="1">
    <citation type="journal article" date="2011" name="Science">
        <title>The plant cell wall-decomposing machinery underlies the functional diversity of forest fungi.</title>
        <authorList>
            <person name="Eastwood D.C."/>
            <person name="Floudas D."/>
            <person name="Binder M."/>
            <person name="Majcherczyk A."/>
            <person name="Schneider P."/>
            <person name="Aerts A."/>
            <person name="Asiegbu F.O."/>
            <person name="Baker S.E."/>
            <person name="Barry K."/>
            <person name="Bendiksby M."/>
            <person name="Blumentritt M."/>
            <person name="Coutinho P.M."/>
            <person name="Cullen D."/>
            <person name="de Vries R.P."/>
            <person name="Gathman A."/>
            <person name="Goodell B."/>
            <person name="Henrissat B."/>
            <person name="Ihrmark K."/>
            <person name="Kauserud H."/>
            <person name="Kohler A."/>
            <person name="LaButti K."/>
            <person name="Lapidus A."/>
            <person name="Lavin J.L."/>
            <person name="Lee Y.-H."/>
            <person name="Lindquist E."/>
            <person name="Lilly W."/>
            <person name="Lucas S."/>
            <person name="Morin E."/>
            <person name="Murat C."/>
            <person name="Oguiza J.A."/>
            <person name="Park J."/>
            <person name="Pisabarro A.G."/>
            <person name="Riley R."/>
            <person name="Rosling A."/>
            <person name="Salamov A."/>
            <person name="Schmidt O."/>
            <person name="Schmutz J."/>
            <person name="Skrede I."/>
            <person name="Stenlid J."/>
            <person name="Wiebenga A."/>
            <person name="Xie X."/>
            <person name="Kuees U."/>
            <person name="Hibbett D.S."/>
            <person name="Hoffmeister D."/>
            <person name="Hoegberg N."/>
            <person name="Martin F."/>
            <person name="Grigoriev I.V."/>
            <person name="Watkinson S.C."/>
        </authorList>
    </citation>
    <scope>NUCLEOTIDE SEQUENCE [LARGE SCALE GENOMIC DNA]</scope>
    <source>
        <strain evidence="2">strain S7.3</strain>
    </source>
</reference>
<dbReference type="InterPro" id="IPR041078">
    <property type="entry name" value="Plavaka"/>
</dbReference>
<name>F8Q045_SERL3</name>
<dbReference type="Pfam" id="PF18759">
    <property type="entry name" value="Plavaka"/>
    <property type="match status" value="1"/>
</dbReference>